<evidence type="ECO:0000256" key="12">
    <source>
        <dbReference type="ARBA" id="ARBA00023014"/>
    </source>
</evidence>
<dbReference type="SFLD" id="SFLDS00029">
    <property type="entry name" value="Radical_SAM"/>
    <property type="match status" value="1"/>
</dbReference>
<comment type="catalytic activity">
    <reaction evidence="16">
        <text>uridine(34) in tRNA + acetyl-CoA + S-adenosyl-L-methionine + H2O = 5-(carboxymethyl)uridine(34) in tRNA + 5'-deoxyadenosine + L-methionine + CoA + 2 H(+)</text>
        <dbReference type="Rhea" id="RHEA:61020"/>
        <dbReference type="Rhea" id="RHEA-COMP:10407"/>
        <dbReference type="Rhea" id="RHEA-COMP:11727"/>
        <dbReference type="ChEBI" id="CHEBI:15377"/>
        <dbReference type="ChEBI" id="CHEBI:15378"/>
        <dbReference type="ChEBI" id="CHEBI:17319"/>
        <dbReference type="ChEBI" id="CHEBI:57287"/>
        <dbReference type="ChEBI" id="CHEBI:57288"/>
        <dbReference type="ChEBI" id="CHEBI:57844"/>
        <dbReference type="ChEBI" id="CHEBI:59789"/>
        <dbReference type="ChEBI" id="CHEBI:65315"/>
        <dbReference type="ChEBI" id="CHEBI:74882"/>
        <dbReference type="EC" id="2.3.1.311"/>
    </reaction>
    <physiologicalReaction direction="left-to-right" evidence="16">
        <dbReference type="Rhea" id="RHEA:61021"/>
    </physiologicalReaction>
</comment>
<evidence type="ECO:0000313" key="20">
    <source>
        <dbReference type="EMBL" id="ABW02144.1"/>
    </source>
</evidence>
<evidence type="ECO:0000256" key="2">
    <source>
        <dbReference type="ARBA" id="ARBA00005494"/>
    </source>
</evidence>
<keyword evidence="21" id="KW-1185">Reference proteome</keyword>
<gene>
    <name evidence="20" type="ordered locus">Cmaq_1318</name>
</gene>
<comment type="cofactor">
    <cofactor evidence="17">
        <name>[4Fe-4S] cluster</name>
        <dbReference type="ChEBI" id="CHEBI:49883"/>
    </cofactor>
    <text evidence="17">Binds 1 [4Fe-4S] cluster. The cluster is coordinated with 3 cysteines and an exchangeable S-adenosyl-L-methionine.</text>
</comment>
<dbReference type="InterPro" id="IPR013785">
    <property type="entry name" value="Aldolase_TIM"/>
</dbReference>
<dbReference type="InterPro" id="IPR000182">
    <property type="entry name" value="GNAT_dom"/>
</dbReference>
<dbReference type="Gene3D" id="3.20.20.70">
    <property type="entry name" value="Aldolase class I"/>
    <property type="match status" value="1"/>
</dbReference>
<dbReference type="CDD" id="cd04301">
    <property type="entry name" value="NAT_SF"/>
    <property type="match status" value="1"/>
</dbReference>
<keyword evidence="4" id="KW-0004">4Fe-4S</keyword>
<accession>A8M8S5</accession>
<dbReference type="InterPro" id="IPR007197">
    <property type="entry name" value="rSAM"/>
</dbReference>
<protein>
    <recommendedName>
        <fullName evidence="3">Elongator complex protein 3</fullName>
        <ecNumber evidence="15">2.3.1.311</ecNumber>
    </recommendedName>
    <alternativeName>
        <fullName evidence="14">tRNA uridine(34) acetyltransferase</fullName>
    </alternativeName>
</protein>
<dbReference type="STRING" id="397948.Cmaq_1318"/>
<dbReference type="Pfam" id="PF04055">
    <property type="entry name" value="Radical_SAM"/>
    <property type="match status" value="1"/>
</dbReference>
<evidence type="ECO:0000256" key="8">
    <source>
        <dbReference type="ARBA" id="ARBA00022694"/>
    </source>
</evidence>
<dbReference type="Proteomes" id="UP000001137">
    <property type="component" value="Chromosome"/>
</dbReference>
<keyword evidence="13 20" id="KW-0012">Acyltransferase</keyword>
<dbReference type="InterPro" id="IPR039661">
    <property type="entry name" value="ELP3"/>
</dbReference>
<keyword evidence="12 17" id="KW-0411">Iron-sulfur</keyword>
<evidence type="ECO:0000259" key="19">
    <source>
        <dbReference type="PROSITE" id="PS51918"/>
    </source>
</evidence>
<feature type="binding site" evidence="17">
    <location>
        <position position="42"/>
    </location>
    <ligand>
        <name>[4Fe-4S] cluster</name>
        <dbReference type="ChEBI" id="CHEBI:49883"/>
        <note>4Fe-4S-S-AdoMet</note>
    </ligand>
</feature>
<dbReference type="HOGENOM" id="CLU_025983_2_1_2"/>
<dbReference type="NCBIfam" id="TIGR01211">
    <property type="entry name" value="ELP3"/>
    <property type="match status" value="1"/>
</dbReference>
<evidence type="ECO:0000256" key="15">
    <source>
        <dbReference type="ARBA" id="ARBA00044771"/>
    </source>
</evidence>
<evidence type="ECO:0000256" key="4">
    <source>
        <dbReference type="ARBA" id="ARBA00022485"/>
    </source>
</evidence>
<evidence type="ECO:0000259" key="18">
    <source>
        <dbReference type="PROSITE" id="PS51186"/>
    </source>
</evidence>
<dbReference type="GO" id="GO:0051539">
    <property type="term" value="F:4 iron, 4 sulfur cluster binding"/>
    <property type="evidence" value="ECO:0007669"/>
    <property type="project" value="UniProtKB-KW"/>
</dbReference>
<dbReference type="GO" id="GO:0005737">
    <property type="term" value="C:cytoplasm"/>
    <property type="evidence" value="ECO:0007669"/>
    <property type="project" value="TreeGrafter"/>
</dbReference>
<dbReference type="GO" id="GO:0002926">
    <property type="term" value="P:tRNA wobble base 5-methoxycarbonylmethyl-2-thiouridinylation"/>
    <property type="evidence" value="ECO:0007669"/>
    <property type="project" value="TreeGrafter"/>
</dbReference>
<dbReference type="GO" id="GO:0106261">
    <property type="term" value="F:tRNA uridine(34) acetyltransferase activity"/>
    <property type="evidence" value="ECO:0007669"/>
    <property type="project" value="UniProtKB-EC"/>
</dbReference>
<dbReference type="AlphaFoldDB" id="A8M8S5"/>
<evidence type="ECO:0000256" key="6">
    <source>
        <dbReference type="ARBA" id="ARBA00022679"/>
    </source>
</evidence>
<keyword evidence="10" id="KW-0694">RNA-binding</keyword>
<dbReference type="SMART" id="SM00729">
    <property type="entry name" value="Elp3"/>
    <property type="match status" value="1"/>
</dbReference>
<evidence type="ECO:0000256" key="13">
    <source>
        <dbReference type="ARBA" id="ARBA00023315"/>
    </source>
</evidence>
<dbReference type="PROSITE" id="PS51186">
    <property type="entry name" value="GNAT"/>
    <property type="match status" value="1"/>
</dbReference>
<feature type="domain" description="N-acetyltransferase" evidence="18">
    <location>
        <begin position="315"/>
        <end position="487"/>
    </location>
</feature>
<dbReference type="Pfam" id="PF00583">
    <property type="entry name" value="Acetyltransf_1"/>
    <property type="match status" value="1"/>
</dbReference>
<feature type="binding site" evidence="17">
    <location>
        <position position="38"/>
    </location>
    <ligand>
        <name>[4Fe-4S] cluster</name>
        <dbReference type="ChEBI" id="CHEBI:49883"/>
        <note>4Fe-4S-S-AdoMet</note>
    </ligand>
</feature>
<keyword evidence="8" id="KW-0819">tRNA processing</keyword>
<keyword evidence="9 17" id="KW-0479">Metal-binding</keyword>
<dbReference type="PANTHER" id="PTHR11135">
    <property type="entry name" value="HISTONE ACETYLTRANSFERASE-RELATED"/>
    <property type="match status" value="1"/>
</dbReference>
<dbReference type="EC" id="2.3.1.311" evidence="15"/>
<evidence type="ECO:0000256" key="1">
    <source>
        <dbReference type="ARBA" id="ARBA00005043"/>
    </source>
</evidence>
<proteinExistence type="inferred from homology"/>
<sequence>MVGKGMVAKGRFFSGVKKPVRVISGVTPLAVMTAPLPCPGKCIYCPGGPQMNTPKSYLPDSPVPMRAARVNYDPYMQVASRITQYRAMGHPVSKVEVIVMGGTFTALPLNYQYWFILNIYRALNDYPVWRGSSPLGDLELEESRNEDASARVVALTIETRPDFALEKQVNWMISFGATRVELGVQSIYDDVLSRVKRGHGVAEVVKSTRVLKDSAYKVCYHVMPGLPGSDPDRDLAMIDELFSNPDFKPDCVKIYPTLVIPGTELYEMWRRGEYSSYSEDTWLTLLAKVMAKVPRWVRVMRFGRDIPLHWVVDGPRIGNLREEVWARMRQMGLKCLEIRCREVGHRILENGELPKATTLRINRINYEASGGDEVYLEVIDDEDTLYGILRLRIPSNPHRPELRGRTALVRELHVYGPQVMVGSRPVNQLWWQHRGIGRALMAKAEEVAEEYGALRIAVISGVGVREYYRRLGYRKYPGSIYMIKDLRKGMRIEYNLNSDVVMPSEYLVMD</sequence>
<dbReference type="InterPro" id="IPR032432">
    <property type="entry name" value="Radical_SAM_C"/>
</dbReference>
<organism evidence="20 21">
    <name type="scientific">Caldivirga maquilingensis (strain ATCC 700844 / DSM 13496 / JCM 10307 / IC-167)</name>
    <dbReference type="NCBI Taxonomy" id="397948"/>
    <lineage>
        <taxon>Archaea</taxon>
        <taxon>Thermoproteota</taxon>
        <taxon>Thermoprotei</taxon>
        <taxon>Thermoproteales</taxon>
        <taxon>Thermoproteaceae</taxon>
        <taxon>Caldivirga</taxon>
    </lineage>
</organism>
<comment type="pathway">
    <text evidence="1">tRNA modification; 5-methoxycarbonylmethyl-2-thiouridine-tRNA biosynthesis.</text>
</comment>
<dbReference type="Pfam" id="PF16199">
    <property type="entry name" value="Radical_SAM_C"/>
    <property type="match status" value="1"/>
</dbReference>
<dbReference type="SFLD" id="SFLDG01086">
    <property type="entry name" value="elongater_protein-like"/>
    <property type="match status" value="1"/>
</dbReference>
<keyword evidence="5" id="KW-0820">tRNA-binding</keyword>
<dbReference type="SFLD" id="SFLDF00344">
    <property type="entry name" value="ELP3-like"/>
    <property type="match status" value="1"/>
</dbReference>
<dbReference type="InterPro" id="IPR058240">
    <property type="entry name" value="rSAM_sf"/>
</dbReference>
<dbReference type="GO" id="GO:0046872">
    <property type="term" value="F:metal ion binding"/>
    <property type="evidence" value="ECO:0007669"/>
    <property type="project" value="UniProtKB-KW"/>
</dbReference>
<evidence type="ECO:0000256" key="10">
    <source>
        <dbReference type="ARBA" id="ARBA00022884"/>
    </source>
</evidence>
<dbReference type="KEGG" id="cma:Cmaq_1318"/>
<reference evidence="20 21" key="1">
    <citation type="submission" date="2007-10" db="EMBL/GenBank/DDBJ databases">
        <title>Complete sequence of Caldivirga maquilingensis IC-167.</title>
        <authorList>
            <consortium name="US DOE Joint Genome Institute"/>
            <person name="Copeland A."/>
            <person name="Lucas S."/>
            <person name="Lapidus A."/>
            <person name="Barry K."/>
            <person name="Glavina del Rio T."/>
            <person name="Dalin E."/>
            <person name="Tice H."/>
            <person name="Pitluck S."/>
            <person name="Saunders E."/>
            <person name="Brettin T."/>
            <person name="Bruce D."/>
            <person name="Detter J.C."/>
            <person name="Han C."/>
            <person name="Schmutz J."/>
            <person name="Larimer F."/>
            <person name="Land M."/>
            <person name="Hauser L."/>
            <person name="Kyrpides N."/>
            <person name="Ivanova N."/>
            <person name="Biddle J.F."/>
            <person name="Zhang Z."/>
            <person name="Fitz-Gibbon S.T."/>
            <person name="Lowe T.M."/>
            <person name="Saltikov C."/>
            <person name="House C.H."/>
            <person name="Richardson P."/>
        </authorList>
    </citation>
    <scope>NUCLEOTIDE SEQUENCE [LARGE SCALE GENOMIC DNA]</scope>
    <source>
        <strain evidence="21">ATCC 700844 / DSM 13496 / JCM 10307 / IC-167</strain>
    </source>
</reference>
<feature type="domain" description="Radical SAM core" evidence="19">
    <location>
        <begin position="23"/>
        <end position="295"/>
    </location>
</feature>
<dbReference type="PROSITE" id="PS51918">
    <property type="entry name" value="RADICAL_SAM"/>
    <property type="match status" value="1"/>
</dbReference>
<dbReference type="PANTHER" id="PTHR11135:SF0">
    <property type="entry name" value="ELONGATOR COMPLEX PROTEIN 3"/>
    <property type="match status" value="1"/>
</dbReference>
<evidence type="ECO:0000256" key="11">
    <source>
        <dbReference type="ARBA" id="ARBA00023004"/>
    </source>
</evidence>
<dbReference type="Gene3D" id="3.40.630.30">
    <property type="match status" value="1"/>
</dbReference>
<keyword evidence="6 20" id="KW-0808">Transferase</keyword>
<dbReference type="SUPFAM" id="SSF102114">
    <property type="entry name" value="Radical SAM enzymes"/>
    <property type="match status" value="1"/>
</dbReference>
<evidence type="ECO:0000313" key="21">
    <source>
        <dbReference type="Proteomes" id="UP000001137"/>
    </source>
</evidence>
<dbReference type="CDD" id="cd01335">
    <property type="entry name" value="Radical_SAM"/>
    <property type="match status" value="1"/>
</dbReference>
<evidence type="ECO:0000256" key="5">
    <source>
        <dbReference type="ARBA" id="ARBA00022555"/>
    </source>
</evidence>
<evidence type="ECO:0000256" key="16">
    <source>
        <dbReference type="ARBA" id="ARBA00047372"/>
    </source>
</evidence>
<evidence type="ECO:0000256" key="9">
    <source>
        <dbReference type="ARBA" id="ARBA00022723"/>
    </source>
</evidence>
<dbReference type="GO" id="GO:0000049">
    <property type="term" value="F:tRNA binding"/>
    <property type="evidence" value="ECO:0007669"/>
    <property type="project" value="UniProtKB-KW"/>
</dbReference>
<dbReference type="eggNOG" id="arCOG01361">
    <property type="taxonomic scope" value="Archaea"/>
</dbReference>
<evidence type="ECO:0000256" key="14">
    <source>
        <dbReference type="ARBA" id="ARBA00030769"/>
    </source>
</evidence>
<evidence type="ECO:0000256" key="17">
    <source>
        <dbReference type="PIRSR" id="PIRSR005669-1"/>
    </source>
</evidence>
<feature type="binding site" evidence="17">
    <location>
        <position position="45"/>
    </location>
    <ligand>
        <name>[4Fe-4S] cluster</name>
        <dbReference type="ChEBI" id="CHEBI:49883"/>
        <note>4Fe-4S-S-AdoMet</note>
    </ligand>
</feature>
<dbReference type="PIRSF" id="PIRSF005669">
    <property type="entry name" value="Hist_AcTrfase_ELP3"/>
    <property type="match status" value="1"/>
</dbReference>
<evidence type="ECO:0000256" key="3">
    <source>
        <dbReference type="ARBA" id="ARBA00020266"/>
    </source>
</evidence>
<keyword evidence="11 17" id="KW-0408">Iron</keyword>
<dbReference type="EMBL" id="CP000852">
    <property type="protein sequence ID" value="ABW02144.1"/>
    <property type="molecule type" value="Genomic_DNA"/>
</dbReference>
<keyword evidence="7" id="KW-0949">S-adenosyl-L-methionine</keyword>
<dbReference type="InterPro" id="IPR006638">
    <property type="entry name" value="Elp3/MiaA/NifB-like_rSAM"/>
</dbReference>
<dbReference type="SUPFAM" id="SSF55729">
    <property type="entry name" value="Acyl-CoA N-acyltransferases (Nat)"/>
    <property type="match status" value="1"/>
</dbReference>
<evidence type="ECO:0000256" key="7">
    <source>
        <dbReference type="ARBA" id="ARBA00022691"/>
    </source>
</evidence>
<dbReference type="InterPro" id="IPR016181">
    <property type="entry name" value="Acyl_CoA_acyltransferase"/>
</dbReference>
<dbReference type="InterPro" id="IPR034687">
    <property type="entry name" value="ELP3-like"/>
</dbReference>
<comment type="similarity">
    <text evidence="2">Belongs to the ELP3 family.</text>
</comment>
<name>A8M8S5_CALMQ</name>